<keyword evidence="4" id="KW-1185">Reference proteome</keyword>
<dbReference type="Pfam" id="PF19614">
    <property type="entry name" value="DUF6119"/>
    <property type="match status" value="1"/>
</dbReference>
<reference evidence="3 4" key="1">
    <citation type="submission" date="2019-10" db="EMBL/GenBank/DDBJ databases">
        <title>Evaluation of single-gene subtyping targets for Pseudomonas.</title>
        <authorList>
            <person name="Reichler S.J."/>
            <person name="Orsi R.H."/>
            <person name="Wiedmann M."/>
            <person name="Martin N.H."/>
            <person name="Murphy S.I."/>
        </authorList>
    </citation>
    <scope>NUCLEOTIDE SEQUENCE [LARGE SCALE GENOMIC DNA]</scope>
    <source>
        <strain evidence="1 4">FSL R10-0802</strain>
        <strain evidence="2 3">FSL R10-1594</strain>
    </source>
</reference>
<sequence>MANTYNIYKVKPAKLDKLKEKLISVGLVEQKTLQKDGYLKTFYFSEKVEGNEVWWWKTYRNFFNDNIEEPKNTFNFAVLICQNISEPEKIFAVSLGKSHFYLSKFIQLDFGIDLALHMADESSILLKKSRYFTGTKRQDVSSYQQFQVNNYEAGESVDHIKLKAANKTVWGNRNIIFADSIQMDMDKQPMHLPEIFKIIEASFKDDQIIHLPKLESANAEIAKDLDIQALTHLRDGEGNVGIDQFHVSGVSICFSFHDYDYVIKAKNSEGKLLSKQLGNTMDIEAISEFLVDNPDIDDINNVTVQFKNEDIGRFTRNLKELLDMPIVWGDQQYFLKNGEWFFFNQVFMDYLKRSLIAVEVILEEQLIETEFAAWQTNKRAHRKAGDDKVDYREAYFNQKICNERGYTLLDRELTAIRSLGKKRRDYQVEVADIYYKGEITSVKISKKKTELIYNIEQSKDSITLIKNNAIKFNKKLTSAALWFVFEEDIKTITDVNSIQFLLAVEAWKKLVTGYSLKPKIYISRHIK</sequence>
<dbReference type="OrthoDB" id="2973047at2"/>
<evidence type="ECO:0000313" key="3">
    <source>
        <dbReference type="Proteomes" id="UP000443000"/>
    </source>
</evidence>
<dbReference type="RefSeq" id="WP_153403882.1">
    <property type="nucleotide sequence ID" value="NZ_WIVT01000001.1"/>
</dbReference>
<name>A0A6G1W104_9PSED</name>
<accession>A0A6G1W104</accession>
<organism evidence="2 3">
    <name type="scientific">Pseudomonas helleri</name>
    <dbReference type="NCBI Taxonomy" id="1608996"/>
    <lineage>
        <taxon>Bacteria</taxon>
        <taxon>Pseudomonadati</taxon>
        <taxon>Pseudomonadota</taxon>
        <taxon>Gammaproteobacteria</taxon>
        <taxon>Pseudomonadales</taxon>
        <taxon>Pseudomonadaceae</taxon>
        <taxon>Pseudomonas</taxon>
    </lineage>
</organism>
<comment type="caution">
    <text evidence="2">The sequence shown here is derived from an EMBL/GenBank/DDBJ whole genome shotgun (WGS) entry which is preliminary data.</text>
</comment>
<gene>
    <name evidence="2" type="ORF">GHN41_00945</name>
    <name evidence="1" type="ORF">GHN94_02520</name>
</gene>
<proteinExistence type="predicted"/>
<evidence type="ECO:0000313" key="1">
    <source>
        <dbReference type="EMBL" id="MQT24707.1"/>
    </source>
</evidence>
<protein>
    <submittedName>
        <fullName evidence="2">Sporadically distributed protein, TIGR04141 family</fullName>
    </submittedName>
</protein>
<dbReference type="EMBL" id="WIVT01000001">
    <property type="protein sequence ID" value="MQU15011.1"/>
    <property type="molecule type" value="Genomic_DNA"/>
</dbReference>
<dbReference type="NCBIfam" id="TIGR04141">
    <property type="entry name" value="TIGR04141 family sporadically distributed protein"/>
    <property type="match status" value="1"/>
</dbReference>
<evidence type="ECO:0000313" key="2">
    <source>
        <dbReference type="EMBL" id="MQU15011.1"/>
    </source>
</evidence>
<dbReference type="InterPro" id="IPR026487">
    <property type="entry name" value="CHP04141"/>
</dbReference>
<dbReference type="Proteomes" id="UP000713985">
    <property type="component" value="Unassembled WGS sequence"/>
</dbReference>
<dbReference type="EMBL" id="WIWP01000002">
    <property type="protein sequence ID" value="MQT24707.1"/>
    <property type="molecule type" value="Genomic_DNA"/>
</dbReference>
<dbReference type="Proteomes" id="UP000443000">
    <property type="component" value="Unassembled WGS sequence"/>
</dbReference>
<dbReference type="AlphaFoldDB" id="A0A6G1W104"/>
<evidence type="ECO:0000313" key="4">
    <source>
        <dbReference type="Proteomes" id="UP000713985"/>
    </source>
</evidence>